<proteinExistence type="predicted"/>
<evidence type="ECO:0000313" key="2">
    <source>
        <dbReference type="EMBL" id="KTB56536.1"/>
    </source>
</evidence>
<feature type="chain" id="PRO_5006902924" evidence="1">
    <location>
        <begin position="22"/>
        <end position="205"/>
    </location>
</feature>
<sequence length="205" mass="22178">MTISRWLLPCVLCGVSSFATAAPVSDFLSCGEKSFSVVAQAPFKSLVPQKVENDRLTLQGGTKSDMGQRWIFDKPVEADGMTFTGFFSENMNIGGAQIINWGFYVQQTPEQAVTSVKKSGAIELQKANGVFARPEMWSEARQAWLPETGDDTAGKLVADTSERVLMIEPAPEEVKGSKGMLTGSIQGKISDAALKSSRPDLLPVR</sequence>
<reference evidence="2 3" key="1">
    <citation type="submission" date="2015-09" db="EMBL/GenBank/DDBJ databases">
        <title>Genome sequence of ICMP 13104.</title>
        <authorList>
            <person name="Visnovsky S."/>
            <person name="Lu A."/>
            <person name="Panda P."/>
            <person name="Pitman A."/>
        </authorList>
    </citation>
    <scope>NUCLEOTIDE SEQUENCE [LARGE SCALE GENOMIC DNA]</scope>
    <source>
        <strain evidence="2 3">ICMP 13104</strain>
    </source>
</reference>
<comment type="caution">
    <text evidence="2">The sequence shown here is derived from an EMBL/GenBank/DDBJ whole genome shotgun (WGS) entry which is preliminary data.</text>
</comment>
<keyword evidence="1" id="KW-0732">Signal</keyword>
<name>A0A0W0H6Z4_PSEVI</name>
<dbReference type="EMBL" id="LKEJ01000172">
    <property type="protein sequence ID" value="KTB56536.1"/>
    <property type="molecule type" value="Genomic_DNA"/>
</dbReference>
<evidence type="ECO:0000256" key="1">
    <source>
        <dbReference type="SAM" id="SignalP"/>
    </source>
</evidence>
<feature type="signal peptide" evidence="1">
    <location>
        <begin position="1"/>
        <end position="21"/>
    </location>
</feature>
<organism evidence="2 3">
    <name type="scientific">Pseudomonas viridiflava ICMP 13104</name>
    <dbReference type="NCBI Taxonomy" id="1198305"/>
    <lineage>
        <taxon>Bacteria</taxon>
        <taxon>Pseudomonadati</taxon>
        <taxon>Pseudomonadota</taxon>
        <taxon>Gammaproteobacteria</taxon>
        <taxon>Pseudomonadales</taxon>
        <taxon>Pseudomonadaceae</taxon>
        <taxon>Pseudomonas</taxon>
    </lineage>
</organism>
<accession>A0A0W0H6Z4</accession>
<protein>
    <submittedName>
        <fullName evidence="2">Uncharacterized protein</fullName>
    </submittedName>
</protein>
<evidence type="ECO:0000313" key="3">
    <source>
        <dbReference type="Proteomes" id="UP000053048"/>
    </source>
</evidence>
<dbReference type="AlphaFoldDB" id="A0A0W0H6Z4"/>
<gene>
    <name evidence="2" type="ORF">AO067_03015</name>
</gene>
<keyword evidence="3" id="KW-1185">Reference proteome</keyword>
<dbReference type="Proteomes" id="UP000053048">
    <property type="component" value="Unassembled WGS sequence"/>
</dbReference>